<evidence type="ECO:0000259" key="1">
    <source>
        <dbReference type="PROSITE" id="PS51352"/>
    </source>
</evidence>
<protein>
    <submittedName>
        <fullName evidence="3">Uncharacterized protein LOC129922179</fullName>
    </submittedName>
</protein>
<dbReference type="RefSeq" id="XP_055863130.1">
    <property type="nucleotide sequence ID" value="XM_056007155.1"/>
</dbReference>
<dbReference type="PANTHER" id="PTHR10438:SF468">
    <property type="entry name" value="THIOREDOXIN-1-RELATED"/>
    <property type="match status" value="1"/>
</dbReference>
<dbReference type="PROSITE" id="PS51352">
    <property type="entry name" value="THIOREDOXIN_2"/>
    <property type="match status" value="1"/>
</dbReference>
<proteinExistence type="predicted"/>
<feature type="domain" description="Thioredoxin" evidence="1">
    <location>
        <begin position="1"/>
        <end position="112"/>
    </location>
</feature>
<organism evidence="2 3">
    <name type="scientific">Biomphalaria glabrata</name>
    <name type="common">Bloodfluke planorb</name>
    <name type="synonym">Freshwater snail</name>
    <dbReference type="NCBI Taxonomy" id="6526"/>
    <lineage>
        <taxon>Eukaryota</taxon>
        <taxon>Metazoa</taxon>
        <taxon>Spiralia</taxon>
        <taxon>Lophotrochozoa</taxon>
        <taxon>Mollusca</taxon>
        <taxon>Gastropoda</taxon>
        <taxon>Heterobranchia</taxon>
        <taxon>Euthyneura</taxon>
        <taxon>Panpulmonata</taxon>
        <taxon>Hygrophila</taxon>
        <taxon>Lymnaeoidea</taxon>
        <taxon>Planorbidae</taxon>
        <taxon>Biomphalaria</taxon>
    </lineage>
</organism>
<dbReference type="InterPro" id="IPR013766">
    <property type="entry name" value="Thioredoxin_domain"/>
</dbReference>
<dbReference type="OrthoDB" id="10263751at2759"/>
<reference evidence="3" key="1">
    <citation type="submission" date="2025-08" db="UniProtKB">
        <authorList>
            <consortium name="RefSeq"/>
        </authorList>
    </citation>
    <scope>IDENTIFICATION</scope>
</reference>
<dbReference type="SUPFAM" id="SSF52833">
    <property type="entry name" value="Thioredoxin-like"/>
    <property type="match status" value="1"/>
</dbReference>
<dbReference type="AlphaFoldDB" id="A0A9W2YKF2"/>
<sequence length="120" mass="13550">MELTGTFISSLGELKEALKNTDKLVIVYFYTEWSPPCRKIRFEFMQAEQRYPENIYLAANMDSAKSMARKLGVTLDNIPAIVVFKNGKQIYTATSITAAEFNKTDYVEEVEAVPPDSAKP</sequence>
<keyword evidence="2" id="KW-1185">Reference proteome</keyword>
<dbReference type="PANTHER" id="PTHR10438">
    <property type="entry name" value="THIOREDOXIN"/>
    <property type="match status" value="1"/>
</dbReference>
<evidence type="ECO:0000313" key="2">
    <source>
        <dbReference type="Proteomes" id="UP001165740"/>
    </source>
</evidence>
<dbReference type="Gene3D" id="3.40.30.10">
    <property type="entry name" value="Glutaredoxin"/>
    <property type="match status" value="1"/>
</dbReference>
<dbReference type="Proteomes" id="UP001165740">
    <property type="component" value="Chromosome 12"/>
</dbReference>
<dbReference type="InterPro" id="IPR036249">
    <property type="entry name" value="Thioredoxin-like_sf"/>
</dbReference>
<dbReference type="InterPro" id="IPR050620">
    <property type="entry name" value="Thioredoxin_H-type-like"/>
</dbReference>
<gene>
    <name evidence="3" type="primary">LOC129922179</name>
</gene>
<evidence type="ECO:0000313" key="3">
    <source>
        <dbReference type="RefSeq" id="XP_055863130.1"/>
    </source>
</evidence>
<dbReference type="GeneID" id="129922179"/>
<name>A0A9W2YKF2_BIOGL</name>
<dbReference type="CDD" id="cd02947">
    <property type="entry name" value="TRX_family"/>
    <property type="match status" value="1"/>
</dbReference>
<dbReference type="OMA" id="RYPENIY"/>
<dbReference type="Pfam" id="PF00085">
    <property type="entry name" value="Thioredoxin"/>
    <property type="match status" value="1"/>
</dbReference>
<accession>A0A9W2YKF2</accession>